<evidence type="ECO:0000313" key="6">
    <source>
        <dbReference type="EMBL" id="SET92783.1"/>
    </source>
</evidence>
<keyword evidence="1" id="KW-0479">Metal-binding</keyword>
<dbReference type="RefSeq" id="WP_242941271.1">
    <property type="nucleotide sequence ID" value="NZ_LT630003.1"/>
</dbReference>
<feature type="compositionally biased region" description="Low complexity" evidence="3">
    <location>
        <begin position="80"/>
        <end position="89"/>
    </location>
</feature>
<reference evidence="6 7" key="1">
    <citation type="submission" date="2016-10" db="EMBL/GenBank/DDBJ databases">
        <authorList>
            <person name="Varghese N."/>
            <person name="Submissions S."/>
        </authorList>
    </citation>
    <scope>NUCLEOTIDE SEQUENCE [LARGE SCALE GENOMIC DNA]</scope>
    <source>
        <strain evidence="6 7">ATCC 19403</strain>
    </source>
</reference>
<proteinExistence type="predicted"/>
<dbReference type="PANTHER" id="PTHR10587">
    <property type="entry name" value="GLYCOSYL TRANSFERASE-RELATED"/>
    <property type="match status" value="1"/>
</dbReference>
<feature type="domain" description="NodB homology" evidence="5">
    <location>
        <begin position="122"/>
        <end position="296"/>
    </location>
</feature>
<evidence type="ECO:0000256" key="4">
    <source>
        <dbReference type="SAM" id="SignalP"/>
    </source>
</evidence>
<dbReference type="Gene3D" id="3.20.20.370">
    <property type="entry name" value="Glycoside hydrolase/deacetylase"/>
    <property type="match status" value="1"/>
</dbReference>
<keyword evidence="4" id="KW-0732">Signal</keyword>
<dbReference type="InterPro" id="IPR002509">
    <property type="entry name" value="NODB_dom"/>
</dbReference>
<dbReference type="InterPro" id="IPR011330">
    <property type="entry name" value="Glyco_hydro/deAcase_b/a-brl"/>
</dbReference>
<dbReference type="EMBL" id="LT630003">
    <property type="protein sequence ID" value="SET92783.1"/>
    <property type="molecule type" value="Genomic_DNA"/>
</dbReference>
<feature type="compositionally biased region" description="Polar residues" evidence="3">
    <location>
        <begin position="101"/>
        <end position="110"/>
    </location>
</feature>
<dbReference type="InterPro" id="IPR050248">
    <property type="entry name" value="Polysacc_deacetylase_ArnD"/>
</dbReference>
<evidence type="ECO:0000313" key="7">
    <source>
        <dbReference type="Proteomes" id="UP000198970"/>
    </source>
</evidence>
<gene>
    <name evidence="6" type="ORF">SAMN02745906_3085</name>
</gene>
<dbReference type="Proteomes" id="UP000198970">
    <property type="component" value="Chromosome I"/>
</dbReference>
<dbReference type="PROSITE" id="PS51677">
    <property type="entry name" value="NODB"/>
    <property type="match status" value="1"/>
</dbReference>
<protein>
    <submittedName>
        <fullName evidence="6">Peptidoglycan/xylan/chitin deacetylase, PgdA/CDA1 family</fullName>
    </submittedName>
</protein>
<feature type="region of interest" description="Disordered" evidence="3">
    <location>
        <begin position="53"/>
        <end position="121"/>
    </location>
</feature>
<name>A0ABY1CD21_9FIRM</name>
<dbReference type="PANTHER" id="PTHR10587:SF133">
    <property type="entry name" value="CHITIN DEACETYLASE 1-RELATED"/>
    <property type="match status" value="1"/>
</dbReference>
<feature type="signal peptide" evidence="4">
    <location>
        <begin position="1"/>
        <end position="30"/>
    </location>
</feature>
<dbReference type="SUPFAM" id="SSF88713">
    <property type="entry name" value="Glycoside hydrolase/deacetylase"/>
    <property type="match status" value="1"/>
</dbReference>
<keyword evidence="7" id="KW-1185">Reference proteome</keyword>
<keyword evidence="2" id="KW-0378">Hydrolase</keyword>
<organism evidence="6 7">
    <name type="scientific">Lacrimispora sphenoides JCM 1415</name>
    <dbReference type="NCBI Taxonomy" id="1297793"/>
    <lineage>
        <taxon>Bacteria</taxon>
        <taxon>Bacillati</taxon>
        <taxon>Bacillota</taxon>
        <taxon>Clostridia</taxon>
        <taxon>Lachnospirales</taxon>
        <taxon>Lachnospiraceae</taxon>
        <taxon>Lacrimispora</taxon>
    </lineage>
</organism>
<evidence type="ECO:0000256" key="2">
    <source>
        <dbReference type="ARBA" id="ARBA00022801"/>
    </source>
</evidence>
<dbReference type="Pfam" id="PF01522">
    <property type="entry name" value="Polysacc_deac_1"/>
    <property type="match status" value="1"/>
</dbReference>
<evidence type="ECO:0000259" key="5">
    <source>
        <dbReference type="PROSITE" id="PS51677"/>
    </source>
</evidence>
<evidence type="ECO:0000256" key="3">
    <source>
        <dbReference type="SAM" id="MobiDB-lite"/>
    </source>
</evidence>
<sequence>MKKLLQLGFGLMTVALVTAFVPATPFSSMADETASGHEASEVRNDWIDENLGPGVARWVDGNGNISEQPGKHTEDGAGGESQSSAEGQDLNAGSAGEGQQEADTQESQEQAAAGRQIDPKRPMVALTFDDGPFAPVGNQIMDCLAQYGGKATFFVVGSRVSSYGAELQRMVAEGHEIGNHTYEHKNLTKLSGTQIQSQINQCNDAVQAACGVRPSLIRPPGGAKNGTVLANVQAPVIMWSIDTRDWKTRNAGKTVNAVMSQVRDGDIVLMHELYSQTGAAALEMIPRLTEAGYQLVTVSEMAALRGGAAPGGVYFHFYP</sequence>
<accession>A0ABY1CD21</accession>
<feature type="chain" id="PRO_5047074882" evidence="4">
    <location>
        <begin position="31"/>
        <end position="319"/>
    </location>
</feature>
<evidence type="ECO:0000256" key="1">
    <source>
        <dbReference type="ARBA" id="ARBA00022723"/>
    </source>
</evidence>
<dbReference type="CDD" id="cd10954">
    <property type="entry name" value="CE4_CtAXE_like"/>
    <property type="match status" value="1"/>
</dbReference>